<dbReference type="SMART" id="SM00831">
    <property type="entry name" value="Cation_ATPase_N"/>
    <property type="match status" value="1"/>
</dbReference>
<dbReference type="SUPFAM" id="SSF81665">
    <property type="entry name" value="Calcium ATPase, transmembrane domain M"/>
    <property type="match status" value="1"/>
</dbReference>
<feature type="domain" description="Cation-transporting P-type ATPase N-terminal" evidence="2">
    <location>
        <begin position="4"/>
        <end position="65"/>
    </location>
</feature>
<comment type="caution">
    <text evidence="3">The sequence shown here is derived from an EMBL/GenBank/DDBJ whole genome shotgun (WGS) entry which is preliminary data.</text>
</comment>
<dbReference type="RefSeq" id="WP_203911657.1">
    <property type="nucleotide sequence ID" value="NZ_BONY01000041.1"/>
</dbReference>
<dbReference type="Gene3D" id="1.20.1110.10">
    <property type="entry name" value="Calcium-transporting ATPase, transmembrane domain"/>
    <property type="match status" value="1"/>
</dbReference>
<evidence type="ECO:0000313" key="4">
    <source>
        <dbReference type="Proteomes" id="UP000612899"/>
    </source>
</evidence>
<dbReference type="EMBL" id="BONY01000041">
    <property type="protein sequence ID" value="GIH07889.1"/>
    <property type="molecule type" value="Genomic_DNA"/>
</dbReference>
<evidence type="ECO:0000313" key="3">
    <source>
        <dbReference type="EMBL" id="GIH07889.1"/>
    </source>
</evidence>
<dbReference type="InterPro" id="IPR004014">
    <property type="entry name" value="ATPase_P-typ_cation-transptr_N"/>
</dbReference>
<keyword evidence="1" id="KW-0472">Membrane</keyword>
<evidence type="ECO:0000259" key="2">
    <source>
        <dbReference type="SMART" id="SM00831"/>
    </source>
</evidence>
<dbReference type="Pfam" id="PF00690">
    <property type="entry name" value="Cation_ATPase_N"/>
    <property type="match status" value="1"/>
</dbReference>
<dbReference type="Gene3D" id="2.70.150.10">
    <property type="entry name" value="Calcium-transporting ATPase, cytoplasmic transduction domain A"/>
    <property type="match status" value="1"/>
</dbReference>
<keyword evidence="1" id="KW-1133">Transmembrane helix</keyword>
<reference evidence="3" key="1">
    <citation type="submission" date="2021-01" db="EMBL/GenBank/DDBJ databases">
        <title>Whole genome shotgun sequence of Rhizocola hellebori NBRC 109834.</title>
        <authorList>
            <person name="Komaki H."/>
            <person name="Tamura T."/>
        </authorList>
    </citation>
    <scope>NUCLEOTIDE SEQUENCE</scope>
    <source>
        <strain evidence="3">NBRC 109834</strain>
    </source>
</reference>
<protein>
    <recommendedName>
        <fullName evidence="2">Cation-transporting P-type ATPase N-terminal domain-containing protein</fullName>
    </recommendedName>
</protein>
<proteinExistence type="predicted"/>
<name>A0A8J3QBV1_9ACTN</name>
<accession>A0A8J3QBV1</accession>
<evidence type="ECO:0000256" key="1">
    <source>
        <dbReference type="SAM" id="Phobius"/>
    </source>
</evidence>
<organism evidence="3 4">
    <name type="scientific">Rhizocola hellebori</name>
    <dbReference type="NCBI Taxonomy" id="1392758"/>
    <lineage>
        <taxon>Bacteria</taxon>
        <taxon>Bacillati</taxon>
        <taxon>Actinomycetota</taxon>
        <taxon>Actinomycetes</taxon>
        <taxon>Micromonosporales</taxon>
        <taxon>Micromonosporaceae</taxon>
        <taxon>Rhizocola</taxon>
    </lineage>
</organism>
<dbReference type="InterPro" id="IPR023298">
    <property type="entry name" value="ATPase_P-typ_TM_dom_sf"/>
</dbReference>
<gene>
    <name evidence="3" type="ORF">Rhe02_59560</name>
</gene>
<dbReference type="AlphaFoldDB" id="A0A8J3QBV1"/>
<feature type="transmembrane region" description="Helical" evidence="1">
    <location>
        <begin position="72"/>
        <end position="93"/>
    </location>
</feature>
<sequence>MAVLTENRPAGLSAKEAAARLAGDGPNAVAKPRPRRLLSRIGAQLTDPLVALLLAAAVVTTLRTLLGTEPLSASQVAVCAAVAVVPALVLWIWRNVRWGR</sequence>
<keyword evidence="1" id="KW-0812">Transmembrane</keyword>
<dbReference type="Proteomes" id="UP000612899">
    <property type="component" value="Unassembled WGS sequence"/>
</dbReference>
<keyword evidence="4" id="KW-1185">Reference proteome</keyword>
<feature type="transmembrane region" description="Helical" evidence="1">
    <location>
        <begin position="45"/>
        <end position="66"/>
    </location>
</feature>